<dbReference type="InterPro" id="IPR007527">
    <property type="entry name" value="Znf_SWIM"/>
</dbReference>
<dbReference type="Gene3D" id="3.30.40.10">
    <property type="entry name" value="Zinc/RING finger domain, C3HC4 (zinc finger)"/>
    <property type="match status" value="1"/>
</dbReference>
<sequence>MPKGQKRKSQDDDGDEDYSKRAAPKAAGKRKAKAGKPTVEKRINAAGGTSRYSATPSQHVKDRIARALPVYRVKVGKFPQCNCPDFKIRKNLCKHYLYVMIRVLRLREDDPLVWQRALLLSEAEEVFSGKHSTRTEEEVITNAALQQAWRRLQGDSSAGAAEPTEASKPIEGDCAICYDEMHPDGGTLQTRVVACGTCKNYVHESCFAEWKKQKKTLHQDVTCVYCRNPWQDSSASGVLDGEYMNLKHLSAEHRNADTSPAALYGASAQWIGFHDRRRS</sequence>
<dbReference type="Pfam" id="PF04434">
    <property type="entry name" value="SWIM"/>
    <property type="match status" value="1"/>
</dbReference>
<comment type="caution">
    <text evidence="5">The sequence shown here is derived from an EMBL/GenBank/DDBJ whole genome shotgun (WGS) entry which is preliminary data.</text>
</comment>
<dbReference type="InterPro" id="IPR039903">
    <property type="entry name" value="Zswim2"/>
</dbReference>
<gene>
    <name evidence="5" type="primary">g8046</name>
    <name evidence="5" type="ORF">VP750_LOCUS6913</name>
</gene>
<evidence type="ECO:0000313" key="5">
    <source>
        <dbReference type="EMBL" id="CAL5225254.1"/>
    </source>
</evidence>
<evidence type="ECO:0000313" key="6">
    <source>
        <dbReference type="Proteomes" id="UP001497392"/>
    </source>
</evidence>
<dbReference type="Proteomes" id="UP001497392">
    <property type="component" value="Unassembled WGS sequence"/>
</dbReference>
<reference evidence="5 6" key="1">
    <citation type="submission" date="2024-06" db="EMBL/GenBank/DDBJ databases">
        <authorList>
            <person name="Kraege A."/>
            <person name="Thomma B."/>
        </authorList>
    </citation>
    <scope>NUCLEOTIDE SEQUENCE [LARGE SCALE GENOMIC DNA]</scope>
</reference>
<feature type="region of interest" description="Disordered" evidence="2">
    <location>
        <begin position="1"/>
        <end position="57"/>
    </location>
</feature>
<dbReference type="PANTHER" id="PTHR21540">
    <property type="entry name" value="RING FINGER AND SWIM DOMAIN-CONTAINING PROTEIN 2"/>
    <property type="match status" value="1"/>
</dbReference>
<keyword evidence="1" id="KW-0863">Zinc-finger</keyword>
<keyword evidence="1" id="KW-0479">Metal-binding</keyword>
<dbReference type="InterPro" id="IPR013083">
    <property type="entry name" value="Znf_RING/FYVE/PHD"/>
</dbReference>
<dbReference type="InterPro" id="IPR001841">
    <property type="entry name" value="Znf_RING"/>
</dbReference>
<dbReference type="SUPFAM" id="SSF57850">
    <property type="entry name" value="RING/U-box"/>
    <property type="match status" value="1"/>
</dbReference>
<evidence type="ECO:0000256" key="2">
    <source>
        <dbReference type="SAM" id="MobiDB-lite"/>
    </source>
</evidence>
<organism evidence="5 6">
    <name type="scientific">Coccomyxa viridis</name>
    <dbReference type="NCBI Taxonomy" id="1274662"/>
    <lineage>
        <taxon>Eukaryota</taxon>
        <taxon>Viridiplantae</taxon>
        <taxon>Chlorophyta</taxon>
        <taxon>core chlorophytes</taxon>
        <taxon>Trebouxiophyceae</taxon>
        <taxon>Trebouxiophyceae incertae sedis</taxon>
        <taxon>Coccomyxaceae</taxon>
        <taxon>Coccomyxa</taxon>
    </lineage>
</organism>
<evidence type="ECO:0000259" key="3">
    <source>
        <dbReference type="PROSITE" id="PS50089"/>
    </source>
</evidence>
<name>A0ABP1G1W9_9CHLO</name>
<accession>A0ABP1G1W9</accession>
<feature type="domain" description="SWIM-type" evidence="4">
    <location>
        <begin position="71"/>
        <end position="104"/>
    </location>
</feature>
<dbReference type="EMBL" id="CAXHTA020000012">
    <property type="protein sequence ID" value="CAL5225254.1"/>
    <property type="molecule type" value="Genomic_DNA"/>
</dbReference>
<dbReference type="PANTHER" id="PTHR21540:SF0">
    <property type="entry name" value="PHD FAMILY PROTEIN"/>
    <property type="match status" value="1"/>
</dbReference>
<feature type="domain" description="RING-type" evidence="3">
    <location>
        <begin position="174"/>
        <end position="227"/>
    </location>
</feature>
<keyword evidence="6" id="KW-1185">Reference proteome</keyword>
<keyword evidence="1" id="KW-0862">Zinc</keyword>
<dbReference type="PROSITE" id="PS50966">
    <property type="entry name" value="ZF_SWIM"/>
    <property type="match status" value="1"/>
</dbReference>
<proteinExistence type="predicted"/>
<evidence type="ECO:0000256" key="1">
    <source>
        <dbReference type="PROSITE-ProRule" id="PRU00175"/>
    </source>
</evidence>
<dbReference type="PROSITE" id="PS50089">
    <property type="entry name" value="ZF_RING_2"/>
    <property type="match status" value="1"/>
</dbReference>
<evidence type="ECO:0000259" key="4">
    <source>
        <dbReference type="PROSITE" id="PS50966"/>
    </source>
</evidence>
<protein>
    <submittedName>
        <fullName evidence="5">G8046 protein</fullName>
    </submittedName>
</protein>